<protein>
    <submittedName>
        <fullName evidence="1">Uncharacterized protein</fullName>
    </submittedName>
</protein>
<dbReference type="AlphaFoldDB" id="A0A931G7Z8"/>
<dbReference type="SUPFAM" id="SSF158791">
    <property type="entry name" value="MgtE N-terminal domain-like"/>
    <property type="match status" value="1"/>
</dbReference>
<feature type="non-terminal residue" evidence="1">
    <location>
        <position position="1"/>
    </location>
</feature>
<dbReference type="EMBL" id="JACCQK010000215">
    <property type="protein sequence ID" value="MBG0779133.1"/>
    <property type="molecule type" value="Genomic_DNA"/>
</dbReference>
<name>A0A931G7Z8_9BACT</name>
<dbReference type="Proteomes" id="UP000706172">
    <property type="component" value="Unassembled WGS sequence"/>
</dbReference>
<proteinExistence type="predicted"/>
<sequence length="56" mass="6091">KVAQLIEQLDIDLVTALFSRMKGDVVGDILSFVDSETGARITRGLFPDQPVETGMP</sequence>
<accession>A0A931G7Z8</accession>
<organism evidence="1 2">
    <name type="scientific">Desulfotignum balticum</name>
    <dbReference type="NCBI Taxonomy" id="115781"/>
    <lineage>
        <taxon>Bacteria</taxon>
        <taxon>Pseudomonadati</taxon>
        <taxon>Thermodesulfobacteriota</taxon>
        <taxon>Desulfobacteria</taxon>
        <taxon>Desulfobacterales</taxon>
        <taxon>Desulfobacteraceae</taxon>
        <taxon>Desulfotignum</taxon>
    </lineage>
</organism>
<reference evidence="1" key="1">
    <citation type="submission" date="2020-07" db="EMBL/GenBank/DDBJ databases">
        <title>Severe corrosion of carbon steel in oil field produced water can be linked to methanogenic archaea containing a special type of NiFe hydrogenase.</title>
        <authorList>
            <person name="Lahme S."/>
            <person name="Mand J."/>
            <person name="Longwell J."/>
            <person name="Smith R."/>
            <person name="Enning D."/>
        </authorList>
    </citation>
    <scope>NUCLEOTIDE SEQUENCE</scope>
    <source>
        <strain evidence="1">MIC098Bin6</strain>
    </source>
</reference>
<evidence type="ECO:0000313" key="2">
    <source>
        <dbReference type="Proteomes" id="UP000706172"/>
    </source>
</evidence>
<gene>
    <name evidence="1" type="ORF">H0S81_04325</name>
</gene>
<comment type="caution">
    <text evidence="1">The sequence shown here is derived from an EMBL/GenBank/DDBJ whole genome shotgun (WGS) entry which is preliminary data.</text>
</comment>
<evidence type="ECO:0000313" key="1">
    <source>
        <dbReference type="EMBL" id="MBG0779133.1"/>
    </source>
</evidence>